<evidence type="ECO:0000313" key="1">
    <source>
        <dbReference type="EMBL" id="CAG8785238.1"/>
    </source>
</evidence>
<organism evidence="1 2">
    <name type="scientific">Cetraspora pellucida</name>
    <dbReference type="NCBI Taxonomy" id="1433469"/>
    <lineage>
        <taxon>Eukaryota</taxon>
        <taxon>Fungi</taxon>
        <taxon>Fungi incertae sedis</taxon>
        <taxon>Mucoromycota</taxon>
        <taxon>Glomeromycotina</taxon>
        <taxon>Glomeromycetes</taxon>
        <taxon>Diversisporales</taxon>
        <taxon>Gigasporaceae</taxon>
        <taxon>Cetraspora</taxon>
    </lineage>
</organism>
<protein>
    <submittedName>
        <fullName evidence="1">9029_t:CDS:1</fullName>
    </submittedName>
</protein>
<name>A0ACA9RAW2_9GLOM</name>
<feature type="non-terminal residue" evidence="1">
    <location>
        <position position="1"/>
    </location>
</feature>
<evidence type="ECO:0000313" key="2">
    <source>
        <dbReference type="Proteomes" id="UP000789366"/>
    </source>
</evidence>
<dbReference type="EMBL" id="CAJVPW010063897">
    <property type="protein sequence ID" value="CAG8785238.1"/>
    <property type="molecule type" value="Genomic_DNA"/>
</dbReference>
<proteinExistence type="predicted"/>
<accession>A0ACA9RAW2</accession>
<comment type="caution">
    <text evidence="1">The sequence shown here is derived from an EMBL/GenBank/DDBJ whole genome shotgun (WGS) entry which is preliminary data.</text>
</comment>
<dbReference type="Proteomes" id="UP000789366">
    <property type="component" value="Unassembled WGS sequence"/>
</dbReference>
<gene>
    <name evidence="1" type="ORF">SPELUC_LOCUS16730</name>
</gene>
<reference evidence="1" key="1">
    <citation type="submission" date="2021-06" db="EMBL/GenBank/DDBJ databases">
        <authorList>
            <person name="Kallberg Y."/>
            <person name="Tangrot J."/>
            <person name="Rosling A."/>
        </authorList>
    </citation>
    <scope>NUCLEOTIDE SEQUENCE</scope>
    <source>
        <strain evidence="1">28 12/20/2015</strain>
    </source>
</reference>
<sequence>KDSLTGVSKGFAFCEYVDPSVTDLACQGLNNMELGDRKLVVQRASVGSAKNTGVASVLPSSVLIPSGNGEMIPTTVLQLLNMVTPEELVDDDEYEGS</sequence>
<keyword evidence="2" id="KW-1185">Reference proteome</keyword>